<evidence type="ECO:0000256" key="12">
    <source>
        <dbReference type="PROSITE-ProRule" id="PRU01379"/>
    </source>
</evidence>
<accession>A0A7V2F3S7</accession>
<comment type="similarity">
    <text evidence="2 12">Belongs to the peptidase M14 family.</text>
</comment>
<keyword evidence="8" id="KW-0862">Zinc</keyword>
<dbReference type="PRINTS" id="PR00765">
    <property type="entry name" value="CRBOXYPTASEA"/>
</dbReference>
<evidence type="ECO:0000256" key="10">
    <source>
        <dbReference type="ARBA" id="ARBA00050859"/>
    </source>
</evidence>
<evidence type="ECO:0000256" key="7">
    <source>
        <dbReference type="ARBA" id="ARBA00022801"/>
    </source>
</evidence>
<feature type="non-terminal residue" evidence="14">
    <location>
        <position position="1"/>
    </location>
</feature>
<sequence length="675" mass="74440">LDENLGLYHTYDEMTAELTALAAAYPAIAELDTMGTSIEGRYLLVLKISDNVSIDEEEPEVLIMGCHHARELMTVEVCLYLADHLLSNYGSDPGATELVDGREIWIAPMINPDGHVYVQNNHSDSWWDWWRKNRRDNGDGTFGVDLNRNYGYMWGYDNSGSSPTTSSDVYRGAAPFSEPETQAVRDFCIGREFTLSLSYHTYGELILYPWGYEDLYTDDHELFVALSDSMNAGLGYTAERGYDLYPTNGDTDDWTYGEAVEKNPIFGYTVEMNTYEEGGFGPPESLILPTCEKLLPLNLTLLRLADDPERMLGPDQPYLYAVTPLAAPHYQLSWSGGDPADPNRAQSYEVVEMADITAVVDSCDGTGGLWELAGFTVSSARAAEGAYSYYSGIGNNMENSMVMATAYPASLQDTIECMLWYDIEYRYDYAYLEASLDQGYSWITIPGDRTSTSNPYGNNRGAGITGTSGAWVPAKFFLSRVGITPEDIVMLRFAYSTDQSVTGEGIYVDLIDPTAVAGERTVLAAAHPDTFFTVTPTGLGEYLYQVRGIDIDGQRSLWSNIVTYTVMELTPAVTPGFASGLEQNYPNPFNPVTNIRFSVGEAEAGASGTAPVLVELYDVAGRRIATLKDAPLPSGEYSIAWNGMDARGCQVASGVYFLRLQVGQQAFSRKMVLLR</sequence>
<gene>
    <name evidence="14" type="ORF">ENO08_07265</name>
</gene>
<evidence type="ECO:0000256" key="5">
    <source>
        <dbReference type="ARBA" id="ARBA00022723"/>
    </source>
</evidence>
<keyword evidence="5" id="KW-0479">Metal-binding</keyword>
<dbReference type="PANTHER" id="PTHR11705:SF143">
    <property type="entry name" value="SLL0236 PROTEIN"/>
    <property type="match status" value="1"/>
</dbReference>
<dbReference type="PROSITE" id="PS52035">
    <property type="entry name" value="PEPTIDASE_M14"/>
    <property type="match status" value="1"/>
</dbReference>
<dbReference type="InterPro" id="IPR000834">
    <property type="entry name" value="Peptidase_M14"/>
</dbReference>
<dbReference type="GO" id="GO:0004181">
    <property type="term" value="F:metallocarboxypeptidase activity"/>
    <property type="evidence" value="ECO:0007669"/>
    <property type="project" value="InterPro"/>
</dbReference>
<name>A0A7V2F3S7_UNCEI</name>
<comment type="caution">
    <text evidence="14">The sequence shown here is derived from an EMBL/GenBank/DDBJ whole genome shotgun (WGS) entry which is preliminary data.</text>
</comment>
<evidence type="ECO:0000259" key="13">
    <source>
        <dbReference type="PROSITE" id="PS52035"/>
    </source>
</evidence>
<comment type="catalytic activity">
    <reaction evidence="10">
        <text>Releases a C-terminal residue, which may be hydrophobic or positively charged.</text>
        <dbReference type="EC" id="3.4.17.18"/>
    </reaction>
</comment>
<dbReference type="InterPro" id="IPR026444">
    <property type="entry name" value="Secre_tail"/>
</dbReference>
<dbReference type="PROSITE" id="PS00132">
    <property type="entry name" value="CARBOXYPEPT_ZN_1"/>
    <property type="match status" value="1"/>
</dbReference>
<protein>
    <recommendedName>
        <fullName evidence="11">carboxypeptidase T</fullName>
        <ecNumber evidence="11">3.4.17.18</ecNumber>
    </recommendedName>
</protein>
<dbReference type="SUPFAM" id="SSF53187">
    <property type="entry name" value="Zn-dependent exopeptidases"/>
    <property type="match status" value="1"/>
</dbReference>
<evidence type="ECO:0000256" key="11">
    <source>
        <dbReference type="ARBA" id="ARBA00066554"/>
    </source>
</evidence>
<dbReference type="GO" id="GO:0005615">
    <property type="term" value="C:extracellular space"/>
    <property type="evidence" value="ECO:0007669"/>
    <property type="project" value="TreeGrafter"/>
</dbReference>
<evidence type="ECO:0000313" key="14">
    <source>
        <dbReference type="EMBL" id="HER44240.1"/>
    </source>
</evidence>
<keyword evidence="6" id="KW-0732">Signal</keyword>
<keyword evidence="3" id="KW-0121">Carboxypeptidase</keyword>
<dbReference type="InterPro" id="IPR057246">
    <property type="entry name" value="CARBOXYPEPT_ZN_1"/>
</dbReference>
<dbReference type="FunFam" id="3.40.630.10:FF:000084">
    <property type="entry name" value="Carboxypeptidase B2"/>
    <property type="match status" value="1"/>
</dbReference>
<dbReference type="GO" id="GO:0006508">
    <property type="term" value="P:proteolysis"/>
    <property type="evidence" value="ECO:0007669"/>
    <property type="project" value="UniProtKB-KW"/>
</dbReference>
<dbReference type="Proteomes" id="UP000886069">
    <property type="component" value="Unassembled WGS sequence"/>
</dbReference>
<evidence type="ECO:0000256" key="9">
    <source>
        <dbReference type="ARBA" id="ARBA00023049"/>
    </source>
</evidence>
<dbReference type="Gene3D" id="2.60.40.4070">
    <property type="match status" value="1"/>
</dbReference>
<evidence type="ECO:0000256" key="6">
    <source>
        <dbReference type="ARBA" id="ARBA00022729"/>
    </source>
</evidence>
<organism evidence="14">
    <name type="scientific">Eiseniibacteriota bacterium</name>
    <dbReference type="NCBI Taxonomy" id="2212470"/>
    <lineage>
        <taxon>Bacteria</taxon>
        <taxon>Candidatus Eiseniibacteriota</taxon>
    </lineage>
</organism>
<feature type="domain" description="Peptidase M14" evidence="13">
    <location>
        <begin position="7"/>
        <end position="305"/>
    </location>
</feature>
<dbReference type="EC" id="3.4.17.18" evidence="11"/>
<dbReference type="AlphaFoldDB" id="A0A7V2F3S7"/>
<dbReference type="Pfam" id="PF20773">
    <property type="entry name" value="InhA-like_MAM"/>
    <property type="match status" value="1"/>
</dbReference>
<dbReference type="PANTHER" id="PTHR11705">
    <property type="entry name" value="PROTEASE FAMILY M14 CARBOXYPEPTIDASE A,B"/>
    <property type="match status" value="1"/>
</dbReference>
<evidence type="ECO:0000256" key="4">
    <source>
        <dbReference type="ARBA" id="ARBA00022670"/>
    </source>
</evidence>
<dbReference type="Pfam" id="PF13860">
    <property type="entry name" value="FlgD_ig"/>
    <property type="match status" value="1"/>
</dbReference>
<keyword evidence="9" id="KW-0482">Metalloprotease</keyword>
<proteinExistence type="inferred from homology"/>
<dbReference type="InterPro" id="IPR033810">
    <property type="entry name" value="Carboxypeptidase_T"/>
</dbReference>
<dbReference type="SMART" id="SM00631">
    <property type="entry name" value="Zn_pept"/>
    <property type="match status" value="1"/>
</dbReference>
<dbReference type="EMBL" id="DSEC01000519">
    <property type="protein sequence ID" value="HER44240.1"/>
    <property type="molecule type" value="Genomic_DNA"/>
</dbReference>
<evidence type="ECO:0000256" key="2">
    <source>
        <dbReference type="ARBA" id="ARBA00005988"/>
    </source>
</evidence>
<dbReference type="Gene3D" id="3.40.630.10">
    <property type="entry name" value="Zn peptidases"/>
    <property type="match status" value="1"/>
</dbReference>
<dbReference type="CDD" id="cd03859">
    <property type="entry name" value="M14_CPT"/>
    <property type="match status" value="1"/>
</dbReference>
<evidence type="ECO:0000256" key="3">
    <source>
        <dbReference type="ARBA" id="ARBA00022645"/>
    </source>
</evidence>
<dbReference type="GO" id="GO:0008270">
    <property type="term" value="F:zinc ion binding"/>
    <property type="evidence" value="ECO:0007669"/>
    <property type="project" value="InterPro"/>
</dbReference>
<keyword evidence="4" id="KW-0645">Protease</keyword>
<keyword evidence="7" id="KW-0378">Hydrolase</keyword>
<dbReference type="InterPro" id="IPR025965">
    <property type="entry name" value="FlgD/Vpr_Ig-like"/>
</dbReference>
<feature type="active site" description="Proton donor/acceptor" evidence="12">
    <location>
        <position position="271"/>
    </location>
</feature>
<evidence type="ECO:0000256" key="1">
    <source>
        <dbReference type="ARBA" id="ARBA00001947"/>
    </source>
</evidence>
<dbReference type="NCBIfam" id="TIGR04183">
    <property type="entry name" value="Por_Secre_tail"/>
    <property type="match status" value="1"/>
</dbReference>
<reference evidence="14" key="1">
    <citation type="journal article" date="2020" name="mSystems">
        <title>Genome- and Community-Level Interaction Insights into Carbon Utilization and Element Cycling Functions of Hydrothermarchaeota in Hydrothermal Sediment.</title>
        <authorList>
            <person name="Zhou Z."/>
            <person name="Liu Y."/>
            <person name="Xu W."/>
            <person name="Pan J."/>
            <person name="Luo Z.H."/>
            <person name="Li M."/>
        </authorList>
    </citation>
    <scope>NUCLEOTIDE SEQUENCE [LARGE SCALE GENOMIC DNA]</scope>
    <source>
        <strain evidence="14">SpSt-1233</strain>
    </source>
</reference>
<dbReference type="Pfam" id="PF00246">
    <property type="entry name" value="Peptidase_M14"/>
    <property type="match status" value="1"/>
</dbReference>
<evidence type="ECO:0000256" key="8">
    <source>
        <dbReference type="ARBA" id="ARBA00022833"/>
    </source>
</evidence>
<comment type="cofactor">
    <cofactor evidence="1">
        <name>Zn(2+)</name>
        <dbReference type="ChEBI" id="CHEBI:29105"/>
    </cofactor>
</comment>